<evidence type="ECO:0000256" key="8">
    <source>
        <dbReference type="SAM" id="Phobius"/>
    </source>
</evidence>
<feature type="transmembrane region" description="Helical" evidence="8">
    <location>
        <begin position="106"/>
        <end position="127"/>
    </location>
</feature>
<keyword evidence="5 8" id="KW-0812">Transmembrane</keyword>
<feature type="transmembrane region" description="Helical" evidence="8">
    <location>
        <begin position="52"/>
        <end position="69"/>
    </location>
</feature>
<feature type="transmembrane region" description="Helical" evidence="8">
    <location>
        <begin position="381"/>
        <end position="402"/>
    </location>
</feature>
<dbReference type="GO" id="GO:0016020">
    <property type="term" value="C:membrane"/>
    <property type="evidence" value="ECO:0007669"/>
    <property type="project" value="UniProtKB-SubCell"/>
</dbReference>
<dbReference type="PROSITE" id="PS50850">
    <property type="entry name" value="MFS"/>
    <property type="match status" value="1"/>
</dbReference>
<dbReference type="RefSeq" id="WP_095519125.1">
    <property type="nucleotide sequence ID" value="NZ_NPKH01000020.1"/>
</dbReference>
<keyword evidence="4" id="KW-0813">Transport</keyword>
<keyword evidence="6 8" id="KW-1133">Transmembrane helix</keyword>
<feature type="transmembrane region" description="Helical" evidence="8">
    <location>
        <begin position="255"/>
        <end position="274"/>
    </location>
</feature>
<evidence type="ECO:0000256" key="7">
    <source>
        <dbReference type="ARBA" id="ARBA00023136"/>
    </source>
</evidence>
<feature type="transmembrane region" description="Helical" evidence="8">
    <location>
        <begin position="348"/>
        <end position="369"/>
    </location>
</feature>
<dbReference type="InterPro" id="IPR020846">
    <property type="entry name" value="MFS_dom"/>
</dbReference>
<dbReference type="PANTHER" id="PTHR23504:SF15">
    <property type="entry name" value="MAJOR FACILITATOR SUPERFAMILY (MFS) PROFILE DOMAIN-CONTAINING PROTEIN"/>
    <property type="match status" value="1"/>
</dbReference>
<evidence type="ECO:0000256" key="5">
    <source>
        <dbReference type="ARBA" id="ARBA00022692"/>
    </source>
</evidence>
<dbReference type="EMBL" id="NPKH01000020">
    <property type="protein sequence ID" value="PAP95272.1"/>
    <property type="molecule type" value="Genomic_DNA"/>
</dbReference>
<evidence type="ECO:0000256" key="6">
    <source>
        <dbReference type="ARBA" id="ARBA00022989"/>
    </source>
</evidence>
<dbReference type="PANTHER" id="PTHR23504">
    <property type="entry name" value="MAJOR FACILITATOR SUPERFAMILY DOMAIN-CONTAINING PROTEIN 10"/>
    <property type="match status" value="1"/>
</dbReference>
<dbReference type="InterPro" id="IPR001958">
    <property type="entry name" value="Tet-R_TetA/multi-R_MdtG-like"/>
</dbReference>
<dbReference type="InterPro" id="IPR005829">
    <property type="entry name" value="Sugar_transporter_CS"/>
</dbReference>
<comment type="caution">
    <text evidence="10">The sequence shown here is derived from an EMBL/GenBank/DDBJ whole genome shotgun (WGS) entry which is preliminary data.</text>
</comment>
<dbReference type="PROSITE" id="PS00216">
    <property type="entry name" value="SUGAR_TRANSPORT_1"/>
    <property type="match status" value="1"/>
</dbReference>
<feature type="transmembrane region" description="Helical" evidence="8">
    <location>
        <begin position="139"/>
        <end position="161"/>
    </location>
</feature>
<accession>A0A271KHM3</accession>
<evidence type="ECO:0000256" key="4">
    <source>
        <dbReference type="ARBA" id="ARBA00022448"/>
    </source>
</evidence>
<feature type="transmembrane region" description="Helical" evidence="8">
    <location>
        <begin position="167"/>
        <end position="187"/>
    </location>
</feature>
<comment type="function">
    <text evidence="1">Resistance to tetracycline by an active tetracycline efflux. This is an energy-dependent process that decreases the accumulation of the antibiotic in whole cells. This protein functions as a metal-tetracycline/H(+) antiporter.</text>
</comment>
<gene>
    <name evidence="10" type="ORF">CIT31_14590</name>
</gene>
<evidence type="ECO:0000256" key="3">
    <source>
        <dbReference type="ARBA" id="ARBA00007520"/>
    </source>
</evidence>
<feature type="transmembrane region" description="Helical" evidence="8">
    <location>
        <begin position="12"/>
        <end position="32"/>
    </location>
</feature>
<evidence type="ECO:0000313" key="10">
    <source>
        <dbReference type="EMBL" id="PAP95272.1"/>
    </source>
</evidence>
<dbReference type="Proteomes" id="UP000215931">
    <property type="component" value="Unassembled WGS sequence"/>
</dbReference>
<keyword evidence="11" id="KW-1185">Reference proteome</keyword>
<dbReference type="OrthoDB" id="9764259at2"/>
<protein>
    <submittedName>
        <fullName evidence="10">Tetracycline resistance MFS efflux pump</fullName>
    </submittedName>
</protein>
<proteinExistence type="inferred from homology"/>
<dbReference type="SUPFAM" id="SSF103473">
    <property type="entry name" value="MFS general substrate transporter"/>
    <property type="match status" value="1"/>
</dbReference>
<dbReference type="PRINTS" id="PR01035">
    <property type="entry name" value="TCRTETA"/>
</dbReference>
<feature type="domain" description="Major facilitator superfamily (MFS) profile" evidence="9">
    <location>
        <begin position="10"/>
        <end position="405"/>
    </location>
</feature>
<reference evidence="10 11" key="1">
    <citation type="submission" date="2017-08" db="EMBL/GenBank/DDBJ databases">
        <title>Mesorhizobium wenxinae sp. nov., a novel rhizobial species isolated from root nodules of chickpea (Cicer arietinum L.).</title>
        <authorList>
            <person name="Zhang J."/>
        </authorList>
    </citation>
    <scope>NUCLEOTIDE SEQUENCE [LARGE SCALE GENOMIC DNA]</scope>
    <source>
        <strain evidence="11">WYCCWR 10019</strain>
    </source>
</reference>
<evidence type="ECO:0000256" key="1">
    <source>
        <dbReference type="ARBA" id="ARBA00003279"/>
    </source>
</evidence>
<organism evidence="10 11">
    <name type="scientific">Mesorhizobium wenxiniae</name>
    <dbReference type="NCBI Taxonomy" id="2014805"/>
    <lineage>
        <taxon>Bacteria</taxon>
        <taxon>Pseudomonadati</taxon>
        <taxon>Pseudomonadota</taxon>
        <taxon>Alphaproteobacteria</taxon>
        <taxon>Hyphomicrobiales</taxon>
        <taxon>Phyllobacteriaceae</taxon>
        <taxon>Mesorhizobium</taxon>
    </lineage>
</organism>
<evidence type="ECO:0000313" key="11">
    <source>
        <dbReference type="Proteomes" id="UP000215931"/>
    </source>
</evidence>
<dbReference type="AlphaFoldDB" id="A0A271KHM3"/>
<dbReference type="Gene3D" id="1.20.1250.20">
    <property type="entry name" value="MFS general substrate transporter like domains"/>
    <property type="match status" value="1"/>
</dbReference>
<evidence type="ECO:0000256" key="2">
    <source>
        <dbReference type="ARBA" id="ARBA00004141"/>
    </source>
</evidence>
<name>A0A271KHM3_9HYPH</name>
<dbReference type="InterPro" id="IPR036259">
    <property type="entry name" value="MFS_trans_sf"/>
</dbReference>
<dbReference type="GO" id="GO:0022857">
    <property type="term" value="F:transmembrane transporter activity"/>
    <property type="evidence" value="ECO:0007669"/>
    <property type="project" value="InterPro"/>
</dbReference>
<sequence>MIDPKTARRGLALVFTTLLLDIIGFGIIMPVLPAYLRELTGVGIGEAAIEGGWLFFAYAAMQFVFAPVIGGLSDRFGRRPILLASVFTFAIDNLICAVAWSYPMLFIGRVLAGISGASYSTTSAFIADISTDENRAKNFGLLGIAFGVGFVIGPVLGGLLGTLGPRVPFYFAAALAFLNFLIALFLLPETLDNKHRRRFEWKRANPVGTLIQMRNYQGIGWIGLVFFLMTLGHMMYPAVWSFVSSYRYGWNEQQIGFSLGAFGLCGAIVMATVLPRVIPKLGEWKTAVLGLAFTALSAFGYAFASQGWMIYAVIVVGCLEALADPPLRSLAAAKVPPSAQGELQGAMTSIFSITSIITPLLYTAIFSWFTGPGAPVVFGGAPYLLGAVFLTLALIVFVTKVAKPTPKEVKRMHAQEAVTDGVDLR</sequence>
<keyword evidence="7 8" id="KW-0472">Membrane</keyword>
<feature type="transmembrane region" description="Helical" evidence="8">
    <location>
        <begin position="286"/>
        <end position="303"/>
    </location>
</feature>
<comment type="similarity">
    <text evidence="3">Belongs to the major facilitator superfamily. TCR/Tet family.</text>
</comment>
<comment type="subcellular location">
    <subcellularLocation>
        <location evidence="2">Membrane</location>
        <topology evidence="2">Multi-pass membrane protein</topology>
    </subcellularLocation>
</comment>
<feature type="transmembrane region" description="Helical" evidence="8">
    <location>
        <begin position="219"/>
        <end position="243"/>
    </location>
</feature>
<dbReference type="InterPro" id="IPR011701">
    <property type="entry name" value="MFS"/>
</dbReference>
<feature type="transmembrane region" description="Helical" evidence="8">
    <location>
        <begin position="81"/>
        <end position="100"/>
    </location>
</feature>
<dbReference type="Pfam" id="PF07690">
    <property type="entry name" value="MFS_1"/>
    <property type="match status" value="1"/>
</dbReference>
<evidence type="ECO:0000259" key="9">
    <source>
        <dbReference type="PROSITE" id="PS50850"/>
    </source>
</evidence>
<dbReference type="CDD" id="cd17388">
    <property type="entry name" value="MFS_TetA"/>
    <property type="match status" value="1"/>
</dbReference>